<feature type="transmembrane region" description="Helical" evidence="6">
    <location>
        <begin position="257"/>
        <end position="277"/>
    </location>
</feature>
<feature type="transmembrane region" description="Helical" evidence="6">
    <location>
        <begin position="158"/>
        <end position="180"/>
    </location>
</feature>
<dbReference type="InterPro" id="IPR000620">
    <property type="entry name" value="EamA_dom"/>
</dbReference>
<keyword evidence="2 6" id="KW-0812">Transmembrane</keyword>
<dbReference type="EMBL" id="MCGN01000009">
    <property type="protein sequence ID" value="ORY93371.1"/>
    <property type="molecule type" value="Genomic_DNA"/>
</dbReference>
<feature type="transmembrane region" description="Helical" evidence="6">
    <location>
        <begin position="283"/>
        <end position="300"/>
    </location>
</feature>
<evidence type="ECO:0000256" key="6">
    <source>
        <dbReference type="SAM" id="Phobius"/>
    </source>
</evidence>
<evidence type="ECO:0000313" key="8">
    <source>
        <dbReference type="EMBL" id="ORY93371.1"/>
    </source>
</evidence>
<feature type="transmembrane region" description="Helical" evidence="6">
    <location>
        <begin position="192"/>
        <end position="215"/>
    </location>
</feature>
<keyword evidence="3 6" id="KW-1133">Transmembrane helix</keyword>
<dbReference type="AlphaFoldDB" id="A0A1X2H4S6"/>
<dbReference type="FunCoup" id="A0A1X2H4S6">
    <property type="interactions" value="139"/>
</dbReference>
<evidence type="ECO:0000313" key="9">
    <source>
        <dbReference type="Proteomes" id="UP000242180"/>
    </source>
</evidence>
<dbReference type="OrthoDB" id="1436450at2759"/>
<dbReference type="STRING" id="13706.A0A1X2H4S6"/>
<sequence>FNKPFMITYLNTATFSLYLIPLLFRRKKQHFSPEEYAKWPDASAPEPEDKLNTRETIRLSLIFCIVWFIANYTTNASLAYTTVGSSTILSSTSGLFTLAIGSVFGVEKFSLVRVIAVAVSFIGVIFVSWSDQMASDHPDPNAGSGSGSSMTDEAHAPLLGDALALAGAICYGCYTTLLKLRIGDESRINMPLFFGFVGAFNLLLLWPFFIILHYTGLEPFSLPHGGLLWATMLLNAFIGTFLSDYLWLLAMLMTSPLVVTLGISLTIPLALVGDVIFKHIIPGLNYAFGAILVVGGFFAVNMATLSDVDEDAAYAERQLVPSEGDDSEQADLERQSAEQQHR</sequence>
<feature type="transmembrane region" description="Helical" evidence="6">
    <location>
        <begin position="6"/>
        <end position="24"/>
    </location>
</feature>
<evidence type="ECO:0000259" key="7">
    <source>
        <dbReference type="Pfam" id="PF00892"/>
    </source>
</evidence>
<comment type="subcellular location">
    <subcellularLocation>
        <location evidence="1">Membrane</location>
        <topology evidence="1">Multi-pass membrane protein</topology>
    </subcellularLocation>
</comment>
<evidence type="ECO:0000256" key="1">
    <source>
        <dbReference type="ARBA" id="ARBA00004141"/>
    </source>
</evidence>
<gene>
    <name evidence="8" type="ORF">BCR43DRAFT_445055</name>
</gene>
<evidence type="ECO:0000256" key="2">
    <source>
        <dbReference type="ARBA" id="ARBA00022692"/>
    </source>
</evidence>
<protein>
    <recommendedName>
        <fullName evidence="7">EamA domain-containing protein</fullName>
    </recommendedName>
</protein>
<dbReference type="InterPro" id="IPR037185">
    <property type="entry name" value="EmrE-like"/>
</dbReference>
<dbReference type="Proteomes" id="UP000242180">
    <property type="component" value="Unassembled WGS sequence"/>
</dbReference>
<organism evidence="8 9">
    <name type="scientific">Syncephalastrum racemosum</name>
    <name type="common">Filamentous fungus</name>
    <dbReference type="NCBI Taxonomy" id="13706"/>
    <lineage>
        <taxon>Eukaryota</taxon>
        <taxon>Fungi</taxon>
        <taxon>Fungi incertae sedis</taxon>
        <taxon>Mucoromycota</taxon>
        <taxon>Mucoromycotina</taxon>
        <taxon>Mucoromycetes</taxon>
        <taxon>Mucorales</taxon>
        <taxon>Syncephalastraceae</taxon>
        <taxon>Syncephalastrum</taxon>
    </lineage>
</organism>
<reference evidence="8 9" key="1">
    <citation type="submission" date="2016-07" db="EMBL/GenBank/DDBJ databases">
        <title>Pervasive Adenine N6-methylation of Active Genes in Fungi.</title>
        <authorList>
            <consortium name="DOE Joint Genome Institute"/>
            <person name="Mondo S.J."/>
            <person name="Dannebaum R.O."/>
            <person name="Kuo R.C."/>
            <person name="Labutti K."/>
            <person name="Haridas S."/>
            <person name="Kuo A."/>
            <person name="Salamov A."/>
            <person name="Ahrendt S.R."/>
            <person name="Lipzen A."/>
            <person name="Sullivan W."/>
            <person name="Andreopoulos W.B."/>
            <person name="Clum A."/>
            <person name="Lindquist E."/>
            <person name="Daum C."/>
            <person name="Ramamoorthy G.K."/>
            <person name="Gryganskyi A."/>
            <person name="Culley D."/>
            <person name="Magnuson J.K."/>
            <person name="James T.Y."/>
            <person name="O'Malley M.A."/>
            <person name="Stajich J.E."/>
            <person name="Spatafora J.W."/>
            <person name="Visel A."/>
            <person name="Grigoriev I.V."/>
        </authorList>
    </citation>
    <scope>NUCLEOTIDE SEQUENCE [LARGE SCALE GENOMIC DNA]</scope>
    <source>
        <strain evidence="8 9">NRRL 2496</strain>
    </source>
</reference>
<dbReference type="SUPFAM" id="SSF103481">
    <property type="entry name" value="Multidrug resistance efflux transporter EmrE"/>
    <property type="match status" value="1"/>
</dbReference>
<dbReference type="GO" id="GO:0000329">
    <property type="term" value="C:fungal-type vacuole membrane"/>
    <property type="evidence" value="ECO:0007669"/>
    <property type="project" value="TreeGrafter"/>
</dbReference>
<feature type="compositionally biased region" description="Basic and acidic residues" evidence="5">
    <location>
        <begin position="331"/>
        <end position="342"/>
    </location>
</feature>
<feature type="region of interest" description="Disordered" evidence="5">
    <location>
        <begin position="319"/>
        <end position="342"/>
    </location>
</feature>
<keyword evidence="4 6" id="KW-0472">Membrane</keyword>
<feature type="transmembrane region" description="Helical" evidence="6">
    <location>
        <begin position="111"/>
        <end position="129"/>
    </location>
</feature>
<feature type="transmembrane region" description="Helical" evidence="6">
    <location>
        <begin position="86"/>
        <end position="104"/>
    </location>
</feature>
<evidence type="ECO:0000256" key="5">
    <source>
        <dbReference type="SAM" id="MobiDB-lite"/>
    </source>
</evidence>
<feature type="transmembrane region" description="Helical" evidence="6">
    <location>
        <begin position="227"/>
        <end position="250"/>
    </location>
</feature>
<evidence type="ECO:0000256" key="4">
    <source>
        <dbReference type="ARBA" id="ARBA00023136"/>
    </source>
</evidence>
<proteinExistence type="predicted"/>
<dbReference type="PANTHER" id="PTHR23051:SF0">
    <property type="entry name" value="SOLUTE CARRIER FAMILY 35 MEMBER F5"/>
    <property type="match status" value="1"/>
</dbReference>
<feature type="transmembrane region" description="Helical" evidence="6">
    <location>
        <begin position="59"/>
        <end position="80"/>
    </location>
</feature>
<keyword evidence="9" id="KW-1185">Reference proteome</keyword>
<comment type="caution">
    <text evidence="8">The sequence shown here is derived from an EMBL/GenBank/DDBJ whole genome shotgun (WGS) entry which is preliminary data.</text>
</comment>
<evidence type="ECO:0000256" key="3">
    <source>
        <dbReference type="ARBA" id="ARBA00022989"/>
    </source>
</evidence>
<accession>A0A1X2H4S6</accession>
<dbReference type="Pfam" id="PF00892">
    <property type="entry name" value="EamA"/>
    <property type="match status" value="1"/>
</dbReference>
<feature type="domain" description="EamA" evidence="7">
    <location>
        <begin position="4"/>
        <end position="128"/>
    </location>
</feature>
<dbReference type="OMA" id="WEIAKCG"/>
<dbReference type="PANTHER" id="PTHR23051">
    <property type="entry name" value="SOLUTE CARRIER FAMILY 35, MEMBER F5"/>
    <property type="match status" value="1"/>
</dbReference>
<name>A0A1X2H4S6_SYNRA</name>
<dbReference type="InParanoid" id="A0A1X2H4S6"/>
<feature type="non-terminal residue" evidence="8">
    <location>
        <position position="1"/>
    </location>
</feature>